<evidence type="ECO:0000256" key="1">
    <source>
        <dbReference type="SAM" id="MobiDB-lite"/>
    </source>
</evidence>
<comment type="caution">
    <text evidence="2">The sequence shown here is derived from an EMBL/GenBank/DDBJ whole genome shotgun (WGS) entry which is preliminary data.</text>
</comment>
<feature type="region of interest" description="Disordered" evidence="1">
    <location>
        <begin position="1"/>
        <end position="25"/>
    </location>
</feature>
<reference evidence="2 3" key="1">
    <citation type="journal article" date="2023" name="Arcadia Sci">
        <title>De novo assembly of a long-read Amblyomma americanum tick genome.</title>
        <authorList>
            <person name="Chou S."/>
            <person name="Poskanzer K.E."/>
            <person name="Rollins M."/>
            <person name="Thuy-Boun P.S."/>
        </authorList>
    </citation>
    <scope>NUCLEOTIDE SEQUENCE [LARGE SCALE GENOMIC DNA]</scope>
    <source>
        <strain evidence="2">F_SG_1</strain>
        <tissue evidence="2">Salivary glands</tissue>
    </source>
</reference>
<feature type="region of interest" description="Disordered" evidence="1">
    <location>
        <begin position="188"/>
        <end position="220"/>
    </location>
</feature>
<keyword evidence="3" id="KW-1185">Reference proteome</keyword>
<gene>
    <name evidence="2" type="ORF">V5799_017768</name>
</gene>
<sequence>MWTSSGAPSYPMPQTSPGEDSRVLAVHGGSEGDAVTAAGLTATSSTPLTSRFACSWATAFAVASDAAMTPLPVAIDGLTNDGSPTTLATYLFLAVGSGERFLSGGFGVDAAATDMRSYRQSGHWIQPPPKSSASPVAVAAVSRREINNRAQCRKYYLHYDIKVSVNIGREAGRPEYHSSSRTYCNGIGGTSVSPFPRHPELRPTSQITSSRAPWTRRHIA</sequence>
<protein>
    <submittedName>
        <fullName evidence="2">Uncharacterized protein</fullName>
    </submittedName>
</protein>
<name>A0AAQ4F1T9_AMBAM</name>
<organism evidence="2 3">
    <name type="scientific">Amblyomma americanum</name>
    <name type="common">Lone star tick</name>
    <dbReference type="NCBI Taxonomy" id="6943"/>
    <lineage>
        <taxon>Eukaryota</taxon>
        <taxon>Metazoa</taxon>
        <taxon>Ecdysozoa</taxon>
        <taxon>Arthropoda</taxon>
        <taxon>Chelicerata</taxon>
        <taxon>Arachnida</taxon>
        <taxon>Acari</taxon>
        <taxon>Parasitiformes</taxon>
        <taxon>Ixodida</taxon>
        <taxon>Ixodoidea</taxon>
        <taxon>Ixodidae</taxon>
        <taxon>Amblyomminae</taxon>
        <taxon>Amblyomma</taxon>
    </lineage>
</organism>
<dbReference type="EMBL" id="JARKHS020008301">
    <property type="protein sequence ID" value="KAK8780891.1"/>
    <property type="molecule type" value="Genomic_DNA"/>
</dbReference>
<proteinExistence type="predicted"/>
<dbReference type="AlphaFoldDB" id="A0AAQ4F1T9"/>
<dbReference type="Proteomes" id="UP001321473">
    <property type="component" value="Unassembled WGS sequence"/>
</dbReference>
<feature type="compositionally biased region" description="Polar residues" evidence="1">
    <location>
        <begin position="1"/>
        <end position="18"/>
    </location>
</feature>
<accession>A0AAQ4F1T9</accession>
<evidence type="ECO:0000313" key="3">
    <source>
        <dbReference type="Proteomes" id="UP001321473"/>
    </source>
</evidence>
<feature type="compositionally biased region" description="Polar residues" evidence="1">
    <location>
        <begin position="203"/>
        <end position="212"/>
    </location>
</feature>
<evidence type="ECO:0000313" key="2">
    <source>
        <dbReference type="EMBL" id="KAK8780891.1"/>
    </source>
</evidence>